<sequence>MTLMAFPPTVLHFTRSHRGVAAVPFLRQPLRLRSRDGALHTESVCRSPFVSENAAGRLCRFLKCQKPSFIFRISYCLGAKSMRPNSCNVTPVCFLTSPGFRTVPVSKWHYPGDIRELKRVDGASRAA</sequence>
<accession>A0A9Q1IPS2</accession>
<keyword evidence="2" id="KW-1185">Reference proteome</keyword>
<proteinExistence type="predicted"/>
<name>A0A9Q1IPS2_SYNKA</name>
<dbReference type="EMBL" id="JAINUF010000010">
    <property type="protein sequence ID" value="KAJ8347671.1"/>
    <property type="molecule type" value="Genomic_DNA"/>
</dbReference>
<dbReference type="Proteomes" id="UP001152622">
    <property type="component" value="Chromosome 10"/>
</dbReference>
<evidence type="ECO:0000313" key="2">
    <source>
        <dbReference type="Proteomes" id="UP001152622"/>
    </source>
</evidence>
<dbReference type="AlphaFoldDB" id="A0A9Q1IPS2"/>
<comment type="caution">
    <text evidence="1">The sequence shown here is derived from an EMBL/GenBank/DDBJ whole genome shotgun (WGS) entry which is preliminary data.</text>
</comment>
<reference evidence="1" key="1">
    <citation type="journal article" date="2023" name="Science">
        <title>Genome structures resolve the early diversification of teleost fishes.</title>
        <authorList>
            <person name="Parey E."/>
            <person name="Louis A."/>
            <person name="Montfort J."/>
            <person name="Bouchez O."/>
            <person name="Roques C."/>
            <person name="Iampietro C."/>
            <person name="Lluch J."/>
            <person name="Castinel A."/>
            <person name="Donnadieu C."/>
            <person name="Desvignes T."/>
            <person name="Floi Bucao C."/>
            <person name="Jouanno E."/>
            <person name="Wen M."/>
            <person name="Mejri S."/>
            <person name="Dirks R."/>
            <person name="Jansen H."/>
            <person name="Henkel C."/>
            <person name="Chen W.J."/>
            <person name="Zahm M."/>
            <person name="Cabau C."/>
            <person name="Klopp C."/>
            <person name="Thompson A.W."/>
            <person name="Robinson-Rechavi M."/>
            <person name="Braasch I."/>
            <person name="Lecointre G."/>
            <person name="Bobe J."/>
            <person name="Postlethwait J.H."/>
            <person name="Berthelot C."/>
            <person name="Roest Crollius H."/>
            <person name="Guiguen Y."/>
        </authorList>
    </citation>
    <scope>NUCLEOTIDE SEQUENCE</scope>
    <source>
        <strain evidence="1">WJC10195</strain>
    </source>
</reference>
<gene>
    <name evidence="1" type="ORF">SKAU_G00262600</name>
</gene>
<evidence type="ECO:0000313" key="1">
    <source>
        <dbReference type="EMBL" id="KAJ8347671.1"/>
    </source>
</evidence>
<protein>
    <submittedName>
        <fullName evidence="1">Uncharacterized protein</fullName>
    </submittedName>
</protein>
<organism evidence="1 2">
    <name type="scientific">Synaphobranchus kaupii</name>
    <name type="common">Kaup's arrowtooth eel</name>
    <dbReference type="NCBI Taxonomy" id="118154"/>
    <lineage>
        <taxon>Eukaryota</taxon>
        <taxon>Metazoa</taxon>
        <taxon>Chordata</taxon>
        <taxon>Craniata</taxon>
        <taxon>Vertebrata</taxon>
        <taxon>Euteleostomi</taxon>
        <taxon>Actinopterygii</taxon>
        <taxon>Neopterygii</taxon>
        <taxon>Teleostei</taxon>
        <taxon>Anguilliformes</taxon>
        <taxon>Synaphobranchidae</taxon>
        <taxon>Synaphobranchus</taxon>
    </lineage>
</organism>